<dbReference type="InterPro" id="IPR029035">
    <property type="entry name" value="DHS-like_NAD/FAD-binding_dom"/>
</dbReference>
<sequence length="330" mass="38254">MPKDNKDDDLVKNIRKYATTKRLNFLLGSGVSYPAIPLMGSIKGKSEAEKNGKLLEKVKSVSDKLVTNEFCDDTDICYTLTMYREFILNIIGILHLSNSRQIPRTANIFTTNYDLFIEKATDKVLKNFKFVFNDGASGYFDRKLESTNYNRTVSYKGLNDNYTNELPSLTLIKPHGSVNWEKNEEFLYIRNHVIENPCVVKPTGREEEETFLSNHFHEMLRIFQLELDKPQTILFVIGFSFQDKHIAKMLKRALQNPELMTYIFAFDEDDKDKITNNLLNEVDQYNLHILTPKDFSENHKQKNNKGEEFFTLKNLNSILNNVTTGDSKDD</sequence>
<dbReference type="SUPFAM" id="SSF52467">
    <property type="entry name" value="DHS-like NAD/FAD-binding domain"/>
    <property type="match status" value="1"/>
</dbReference>
<organism evidence="1">
    <name type="scientific">Enterococcus mundtii</name>
    <dbReference type="NCBI Taxonomy" id="53346"/>
    <lineage>
        <taxon>Bacteria</taxon>
        <taxon>Bacillati</taxon>
        <taxon>Bacillota</taxon>
        <taxon>Bacilli</taxon>
        <taxon>Lactobacillales</taxon>
        <taxon>Enterococcaceae</taxon>
        <taxon>Enterococcus</taxon>
    </lineage>
</organism>
<dbReference type="RefSeq" id="WP_335883570.1">
    <property type="nucleotide sequence ID" value="NZ_JBAMKJ010000006.1"/>
</dbReference>
<name>A0A6B9UKP6_ENTMU</name>
<proteinExistence type="predicted"/>
<accession>A0A6B9UKP6</accession>
<protein>
    <submittedName>
        <fullName evidence="1">Uncharacterized protein</fullName>
    </submittedName>
</protein>
<dbReference type="EMBL" id="MN296285">
    <property type="protein sequence ID" value="QHN63930.1"/>
    <property type="molecule type" value="Genomic_DNA"/>
</dbReference>
<dbReference type="Pfam" id="PF13289">
    <property type="entry name" value="SIR2_2"/>
    <property type="match status" value="1"/>
</dbReference>
<dbReference type="AlphaFoldDB" id="A0A6B9UKP6"/>
<reference evidence="1" key="1">
    <citation type="submission" date="2019-08" db="EMBL/GenBank/DDBJ databases">
        <title>Heterologous expression of subclass IIa bacteriocins in Escherichia coli using green fluorescent protein as a fusion partner and rapid optimization.</title>
        <authorList>
            <person name="Vermeulen R.R."/>
            <person name="Dicks L.M.T."/>
            <person name="Van Staden A.D."/>
        </authorList>
    </citation>
    <scope>NUCLEOTIDE SEQUENCE</scope>
    <source>
        <strain evidence="1">ST4SA</strain>
    </source>
</reference>
<evidence type="ECO:0000313" key="1">
    <source>
        <dbReference type="EMBL" id="QHN63930.1"/>
    </source>
</evidence>